<dbReference type="EMBL" id="CADIKH010000135">
    <property type="protein sequence ID" value="CAB3774583.1"/>
    <property type="molecule type" value="Genomic_DNA"/>
</dbReference>
<dbReference type="AlphaFoldDB" id="A0A6J5F880"/>
<gene>
    <name evidence="1" type="ORF">LMG29542_07961</name>
</gene>
<reference evidence="1 2" key="1">
    <citation type="submission" date="2020-04" db="EMBL/GenBank/DDBJ databases">
        <authorList>
            <person name="De Canck E."/>
        </authorList>
    </citation>
    <scope>NUCLEOTIDE SEQUENCE [LARGE SCALE GENOMIC DNA]</scope>
    <source>
        <strain evidence="1 2">LMG 29542</strain>
    </source>
</reference>
<evidence type="ECO:0000313" key="1">
    <source>
        <dbReference type="EMBL" id="CAB3774583.1"/>
    </source>
</evidence>
<dbReference type="RefSeq" id="WP_175233133.1">
    <property type="nucleotide sequence ID" value="NZ_CADIKH010000135.1"/>
</dbReference>
<name>A0A6J5F880_9BURK</name>
<accession>A0A6J5F880</accession>
<dbReference type="Proteomes" id="UP000494363">
    <property type="component" value="Unassembled WGS sequence"/>
</dbReference>
<sequence>MRKARDFDTWAAEASRELANLGMPMLDAKHVPYDKEEWFRREFDAGEDAAMTAQEWFSNN</sequence>
<evidence type="ECO:0000313" key="2">
    <source>
        <dbReference type="Proteomes" id="UP000494363"/>
    </source>
</evidence>
<keyword evidence="2" id="KW-1185">Reference proteome</keyword>
<proteinExistence type="predicted"/>
<organism evidence="1 2">
    <name type="scientific">Paraburkholderia humisilvae</name>
    <dbReference type="NCBI Taxonomy" id="627669"/>
    <lineage>
        <taxon>Bacteria</taxon>
        <taxon>Pseudomonadati</taxon>
        <taxon>Pseudomonadota</taxon>
        <taxon>Betaproteobacteria</taxon>
        <taxon>Burkholderiales</taxon>
        <taxon>Burkholderiaceae</taxon>
        <taxon>Paraburkholderia</taxon>
    </lineage>
</organism>
<protein>
    <submittedName>
        <fullName evidence="1">Uncharacterized protein</fullName>
    </submittedName>
</protein>